<gene>
    <name evidence="1" type="ORF">KWAN_187</name>
</gene>
<dbReference type="RefSeq" id="YP_009278792.1">
    <property type="nucleotide sequence ID" value="NC_031010.1"/>
</dbReference>
<dbReference type="GeneID" id="29062031"/>
<accession>A0A1B2IE63</accession>
<dbReference type="KEGG" id="vg:29062031"/>
<sequence length="1344" mass="145702">MSAIPYDWKGTAKTNQFTEERILESDIASERVLVLQHRPFFQSGFSVRQATASNPLTKGVDYELAYQLTELDDSVASPVFCGVNVINPAIKGSLIFTGQHLGGTFYDGLLESFDTLVKYLNNPTSARWLNVDNRPSLYPVMPAATSWHDLLNKKYVASAIHDVELDAGSANDQIKAKLDQLKVTVESLHTEIEAFDYPSHVNAKNPHGTNVTQMGAHPISLKAADTFLAYGKTLRALTAEIRALGLQQSDIDKYIETWAFKDIQGTFVQLVQANRPLFKSKNGASSVLFTDTGFDLTTSGGIALRAGYKGDVAYFEWVAGSNVMRIESSGNALGMDKLSVNGVTLLTTTTLMDYQAEDDGGGTDPDDSKLYVQSETQGLTPTGKGSKADPVKWNVTLPDATTTTDGAVTLVTAKSDVVVGQAVTPGAVAAYDTTLGQFVPKATRLNSVAMDDGARVLNKADIGLGDADNTADVDKPLSGDLQTALAGKSDKGHKHAWASLNIPNATEADLGVIRIAPTEASLADGRGVAPNVLYQLQLQLAAVAENLKGANPKAVTDYAVIGGATWSVASSKLALSVQDLKYFYMANGGRKEGRVTGSVNLETTPMFNWYQPTNVIERNWAKGVLHNTQLALTSSVTTLPLYARTIGLTAAQQGDLSIISVLAKERVACSSGRLRVIASAGGNISVYINGTLVTSGAPTVDGVFDVDTASPVHTVALRADCNDSTKPAALAFEIWDNNYPIVASSPDTKLAQLSEFINPRNNRHFVYLNMSTNSLFGRAEPIASNDISITQTYVGYVDCGPAGMTTTTVEFDTVADFGQFQEMGTHQNLIPAHVPESSDWYLSDNPGMKRLPIASDKPDYIVAGVAGTANLAASVLTLKPTVDGTGPLTMWMDTRYSGPQQWMTPANPYENNLLTYEGSLALYIPIRRVLGNTQLDLWLTFAQKARNGQHKFFHINVFTNEAEYGYMPELPVNAANSANRAAPAVTPFDVHPYDMSLVEATDPSVWGEEVKETGASRYIVRYRYVPKTNTLRVELVRFEDNRSTPIIRKVTYELPFDVRDCMNGFVGFNRKELASTSQHILHAGIYPSADYHNYSYFRSLFEAYTRANDYAVQGNGRGVVQKLLSGGIPANWAALSGATEFIGLSTAGNAVMPSRSKYSPLVAHPDRILSKQRVGAEITRAKVWSSTANPYRGAAYSRRFALVVEAPADFDALDWTVNANYNFRSYVNGKSVHNNSPQNGAVASSRLTPTVTGFAGDLLYIEFVPLAIASPFFLESTLIFKSGAQTVGTIDFNDDAAVVVMEDTAPTLFLCKYHPFNLTTAMWDWVTGIMRTEEGVSTDLGVWN</sequence>
<reference evidence="1 2" key="1">
    <citation type="submission" date="2016-06" db="EMBL/GenBank/DDBJ databases">
        <authorList>
            <person name="Kjaerup R.B."/>
            <person name="Dalgaard T.S."/>
            <person name="Juul-Madsen H.R."/>
        </authorList>
    </citation>
    <scope>NUCLEOTIDE SEQUENCE [LARGE SCALE GENOMIC DNA]</scope>
</reference>
<protein>
    <submittedName>
        <fullName evidence="1">Putative tail fiber protein</fullName>
    </submittedName>
</protein>
<name>A0A1B2IE63_9CAUD</name>
<proteinExistence type="predicted"/>
<dbReference type="EMBL" id="KX397369">
    <property type="protein sequence ID" value="ANZ49539.1"/>
    <property type="molecule type" value="Genomic_DNA"/>
</dbReference>
<evidence type="ECO:0000313" key="2">
    <source>
        <dbReference type="Proteomes" id="UP000202923"/>
    </source>
</evidence>
<evidence type="ECO:0000313" key="1">
    <source>
        <dbReference type="EMBL" id="ANZ49539.1"/>
    </source>
</evidence>
<dbReference type="Proteomes" id="UP000202923">
    <property type="component" value="Genome"/>
</dbReference>
<organism evidence="1 2">
    <name type="scientific">Erwinia phage vB_EamM_Kwan</name>
    <dbReference type="NCBI Taxonomy" id="1883374"/>
    <lineage>
        <taxon>Viruses</taxon>
        <taxon>Duplodnaviria</taxon>
        <taxon>Heunggongvirae</taxon>
        <taxon>Uroviricota</taxon>
        <taxon>Caudoviricetes</taxon>
        <taxon>Chimalliviridae</taxon>
        <taxon>Wellingtonvirus</taxon>
        <taxon>Wellingtonvirus wellington</taxon>
    </lineage>
</organism>